<proteinExistence type="predicted"/>
<evidence type="ECO:0000313" key="2">
    <source>
        <dbReference type="Proteomes" id="UP000031408"/>
    </source>
</evidence>
<dbReference type="OrthoDB" id="1421826at2"/>
<reference evidence="1 2" key="1">
    <citation type="submission" date="2014-11" db="EMBL/GenBank/DDBJ databases">
        <title>Genome sequence of Flavihumibacter solisilvae 3-3.</title>
        <authorList>
            <person name="Zhou G."/>
            <person name="Li M."/>
            <person name="Wang G."/>
        </authorList>
    </citation>
    <scope>NUCLEOTIDE SEQUENCE [LARGE SCALE GENOMIC DNA]</scope>
    <source>
        <strain evidence="1 2">3-3</strain>
    </source>
</reference>
<dbReference type="EMBL" id="JSVC01000024">
    <property type="protein sequence ID" value="KIC93045.1"/>
    <property type="molecule type" value="Genomic_DNA"/>
</dbReference>
<sequence length="70" mass="8106">MNNNYSNKPMVTGEWRKILFANYTVPPDLLAKFLPRGVGIDLLDHSCYLTVGGLQFLHMRMLGYKKFTIR</sequence>
<dbReference type="AlphaFoldDB" id="A0A0C1IFY1"/>
<comment type="caution">
    <text evidence="1">The sequence shown here is derived from an EMBL/GenBank/DDBJ whole genome shotgun (WGS) entry which is preliminary data.</text>
</comment>
<dbReference type="Pfam" id="PF09844">
    <property type="entry name" value="DUF2071"/>
    <property type="match status" value="1"/>
</dbReference>
<organism evidence="1 2">
    <name type="scientific">Flavihumibacter solisilvae</name>
    <dbReference type="NCBI Taxonomy" id="1349421"/>
    <lineage>
        <taxon>Bacteria</taxon>
        <taxon>Pseudomonadati</taxon>
        <taxon>Bacteroidota</taxon>
        <taxon>Chitinophagia</taxon>
        <taxon>Chitinophagales</taxon>
        <taxon>Chitinophagaceae</taxon>
        <taxon>Flavihumibacter</taxon>
    </lineage>
</organism>
<dbReference type="RefSeq" id="WP_039143178.1">
    <property type="nucleotide sequence ID" value="NZ_JSVC01000024.1"/>
</dbReference>
<name>A0A0C1IFY1_9BACT</name>
<dbReference type="STRING" id="1349421.OI18_20100"/>
<dbReference type="InterPro" id="IPR018644">
    <property type="entry name" value="DUF2071"/>
</dbReference>
<accession>A0A0C1IFY1</accession>
<evidence type="ECO:0000313" key="1">
    <source>
        <dbReference type="EMBL" id="KIC93045.1"/>
    </source>
</evidence>
<gene>
    <name evidence="1" type="ORF">OI18_20100</name>
</gene>
<dbReference type="Proteomes" id="UP000031408">
    <property type="component" value="Unassembled WGS sequence"/>
</dbReference>
<keyword evidence="2" id="KW-1185">Reference proteome</keyword>
<protein>
    <submittedName>
        <fullName evidence="1">Uncharacterized protein</fullName>
    </submittedName>
</protein>